<dbReference type="PANTHER" id="PTHR11929">
    <property type="entry name" value="ALPHA- 1,3 -FUCOSYLTRANSFERASE"/>
    <property type="match status" value="1"/>
</dbReference>
<feature type="domain" description="Fucosyltransferase N-terminal" evidence="2">
    <location>
        <begin position="77"/>
        <end position="202"/>
    </location>
</feature>
<evidence type="ECO:0000313" key="4">
    <source>
        <dbReference type="Proteomes" id="UP001201812"/>
    </source>
</evidence>
<dbReference type="InterPro" id="IPR031481">
    <property type="entry name" value="Glyco_tran_10_N"/>
</dbReference>
<protein>
    <submittedName>
        <fullName evidence="3">Fucosyl transferase</fullName>
    </submittedName>
</protein>
<keyword evidence="4" id="KW-1185">Reference proteome</keyword>
<dbReference type="SUPFAM" id="SSF53756">
    <property type="entry name" value="UDP-Glycosyltransferase/glycogen phosphorylase"/>
    <property type="match status" value="1"/>
</dbReference>
<dbReference type="InterPro" id="IPR001503">
    <property type="entry name" value="Glyco_trans_10"/>
</dbReference>
<dbReference type="EMBL" id="JAKKPZ010000085">
    <property type="protein sequence ID" value="KAI1703260.1"/>
    <property type="molecule type" value="Genomic_DNA"/>
</dbReference>
<name>A0AAD4R1C7_9BILA</name>
<reference evidence="3" key="1">
    <citation type="submission" date="2022-01" db="EMBL/GenBank/DDBJ databases">
        <title>Genome Sequence Resource for Two Populations of Ditylenchus destructor, the Migratory Endoparasitic Phytonematode.</title>
        <authorList>
            <person name="Zhang H."/>
            <person name="Lin R."/>
            <person name="Xie B."/>
        </authorList>
    </citation>
    <scope>NUCLEOTIDE SEQUENCE</scope>
    <source>
        <strain evidence="3">BazhouSP</strain>
    </source>
</reference>
<comment type="subcellular location">
    <subcellularLocation>
        <location evidence="1">Golgi apparatus</location>
        <location evidence="1">Golgi stack membrane</location>
        <topology evidence="1">Single-pass type II membrane protein</topology>
    </subcellularLocation>
</comment>
<comment type="caution">
    <text evidence="3">The sequence shown here is derived from an EMBL/GenBank/DDBJ whole genome shotgun (WGS) entry which is preliminary data.</text>
</comment>
<proteinExistence type="predicted"/>
<gene>
    <name evidence="3" type="ORF">DdX_14995</name>
</gene>
<dbReference type="Proteomes" id="UP001201812">
    <property type="component" value="Unassembled WGS sequence"/>
</dbReference>
<dbReference type="AlphaFoldDB" id="A0AAD4R1C7"/>
<dbReference type="GO" id="GO:0046920">
    <property type="term" value="F:alpha-(1-&gt;3)-fucosyltransferase activity"/>
    <property type="evidence" value="ECO:0007669"/>
    <property type="project" value="TreeGrafter"/>
</dbReference>
<dbReference type="GO" id="GO:0032580">
    <property type="term" value="C:Golgi cisterna membrane"/>
    <property type="evidence" value="ECO:0007669"/>
    <property type="project" value="UniProtKB-SubCell"/>
</dbReference>
<evidence type="ECO:0000256" key="1">
    <source>
        <dbReference type="ARBA" id="ARBA00004447"/>
    </source>
</evidence>
<sequence length="228" mass="26569">MLLMAIINPKTLLLLLLALLIFIILLLGPTNGPGGQPIVDISSVYYSPVYFNNKQAADRHENPKGNSADRNPLLDPPVILAWTPFVMNKMMDETLFKAEGWTNKIAFVPFDQSKCRYRCIYTDDRRYIRNASIIVFHIYRRAHQNFDPEHLPPQNPNRLNVFFRTESPMWYSDEGDVYKKLPADYFNITMSYSKNGDIFVPYDKFEKIVPDQTPEKEIWQWDKVGSQI</sequence>
<dbReference type="Pfam" id="PF17039">
    <property type="entry name" value="Glyco_tran_10_N"/>
    <property type="match status" value="1"/>
</dbReference>
<accession>A0AAD4R1C7</accession>
<evidence type="ECO:0000259" key="2">
    <source>
        <dbReference type="Pfam" id="PF17039"/>
    </source>
</evidence>
<organism evidence="3 4">
    <name type="scientific">Ditylenchus destructor</name>
    <dbReference type="NCBI Taxonomy" id="166010"/>
    <lineage>
        <taxon>Eukaryota</taxon>
        <taxon>Metazoa</taxon>
        <taxon>Ecdysozoa</taxon>
        <taxon>Nematoda</taxon>
        <taxon>Chromadorea</taxon>
        <taxon>Rhabditida</taxon>
        <taxon>Tylenchina</taxon>
        <taxon>Tylenchomorpha</taxon>
        <taxon>Sphaerularioidea</taxon>
        <taxon>Anguinidae</taxon>
        <taxon>Anguininae</taxon>
        <taxon>Ditylenchus</taxon>
    </lineage>
</organism>
<dbReference type="PANTHER" id="PTHR11929:SF226">
    <property type="entry name" value="ATP-DEPENDENT DNA HELICASE-RELATED"/>
    <property type="match status" value="1"/>
</dbReference>
<evidence type="ECO:0000313" key="3">
    <source>
        <dbReference type="EMBL" id="KAI1703260.1"/>
    </source>
</evidence>
<keyword evidence="3" id="KW-0808">Transferase</keyword>